<keyword evidence="2" id="KW-1185">Reference proteome</keyword>
<dbReference type="EMBL" id="KB445794">
    <property type="protein sequence ID" value="EMD39426.1"/>
    <property type="molecule type" value="Genomic_DNA"/>
</dbReference>
<dbReference type="AlphaFoldDB" id="M2RKW5"/>
<name>M2RKW5_CERS8</name>
<protein>
    <submittedName>
        <fullName evidence="1">Uncharacterized protein</fullName>
    </submittedName>
</protein>
<proteinExistence type="predicted"/>
<reference evidence="1 2" key="1">
    <citation type="journal article" date="2012" name="Proc. Natl. Acad. Sci. U.S.A.">
        <title>Comparative genomics of Ceriporiopsis subvermispora and Phanerochaete chrysosporium provide insight into selective ligninolysis.</title>
        <authorList>
            <person name="Fernandez-Fueyo E."/>
            <person name="Ruiz-Duenas F.J."/>
            <person name="Ferreira P."/>
            <person name="Floudas D."/>
            <person name="Hibbett D.S."/>
            <person name="Canessa P."/>
            <person name="Larrondo L.F."/>
            <person name="James T.Y."/>
            <person name="Seelenfreund D."/>
            <person name="Lobos S."/>
            <person name="Polanco R."/>
            <person name="Tello M."/>
            <person name="Honda Y."/>
            <person name="Watanabe T."/>
            <person name="Watanabe T."/>
            <person name="Ryu J.S."/>
            <person name="Kubicek C.P."/>
            <person name="Schmoll M."/>
            <person name="Gaskell J."/>
            <person name="Hammel K.E."/>
            <person name="St John F.J."/>
            <person name="Vanden Wymelenberg A."/>
            <person name="Sabat G."/>
            <person name="Splinter BonDurant S."/>
            <person name="Syed K."/>
            <person name="Yadav J.S."/>
            <person name="Doddapaneni H."/>
            <person name="Subramanian V."/>
            <person name="Lavin J.L."/>
            <person name="Oguiza J.A."/>
            <person name="Perez G."/>
            <person name="Pisabarro A.G."/>
            <person name="Ramirez L."/>
            <person name="Santoyo F."/>
            <person name="Master E."/>
            <person name="Coutinho P.M."/>
            <person name="Henrissat B."/>
            <person name="Lombard V."/>
            <person name="Magnuson J.K."/>
            <person name="Kuees U."/>
            <person name="Hori C."/>
            <person name="Igarashi K."/>
            <person name="Samejima M."/>
            <person name="Held B.W."/>
            <person name="Barry K.W."/>
            <person name="LaButti K.M."/>
            <person name="Lapidus A."/>
            <person name="Lindquist E.A."/>
            <person name="Lucas S.M."/>
            <person name="Riley R."/>
            <person name="Salamov A.A."/>
            <person name="Hoffmeister D."/>
            <person name="Schwenk D."/>
            <person name="Hadar Y."/>
            <person name="Yarden O."/>
            <person name="de Vries R.P."/>
            <person name="Wiebenga A."/>
            <person name="Stenlid J."/>
            <person name="Eastwood D."/>
            <person name="Grigoriev I.V."/>
            <person name="Berka R.M."/>
            <person name="Blanchette R.A."/>
            <person name="Kersten P."/>
            <person name="Martinez A.T."/>
            <person name="Vicuna R."/>
            <person name="Cullen D."/>
        </authorList>
    </citation>
    <scope>NUCLEOTIDE SEQUENCE [LARGE SCALE GENOMIC DNA]</scope>
    <source>
        <strain evidence="1 2">B</strain>
    </source>
</reference>
<gene>
    <name evidence="1" type="ORF">CERSUDRAFT_93456</name>
</gene>
<accession>M2RKW5</accession>
<dbReference type="HOGENOM" id="CLU_877159_0_0_1"/>
<evidence type="ECO:0000313" key="2">
    <source>
        <dbReference type="Proteomes" id="UP000016930"/>
    </source>
</evidence>
<evidence type="ECO:0000313" key="1">
    <source>
        <dbReference type="EMBL" id="EMD39426.1"/>
    </source>
</evidence>
<organism evidence="1 2">
    <name type="scientific">Ceriporiopsis subvermispora (strain B)</name>
    <name type="common">White-rot fungus</name>
    <name type="synonym">Gelatoporia subvermispora</name>
    <dbReference type="NCBI Taxonomy" id="914234"/>
    <lineage>
        <taxon>Eukaryota</taxon>
        <taxon>Fungi</taxon>
        <taxon>Dikarya</taxon>
        <taxon>Basidiomycota</taxon>
        <taxon>Agaricomycotina</taxon>
        <taxon>Agaricomycetes</taxon>
        <taxon>Polyporales</taxon>
        <taxon>Gelatoporiaceae</taxon>
        <taxon>Gelatoporia</taxon>
    </lineage>
</organism>
<sequence>MRAFDPSSSTLVTANAAHLRSVDFGGMVYRLLVSAHTRSPLRFPAVETLAMLHLESLPRTCAAIIFPNVRHLRVSTIVSSEPLGGQEVPIWPKLVSVEASGDNAACLARQHPAIRRMHMSVPASSLIGVEPLMEMYDLPESNNIVSAFLAFNIKGFLVEMLRNARPQRSSRPILKKSASGQNWRQRFRTRGFSRSRSEALLALFTHETMVSLNALPGLRCLSLRFVDRESPHAHEQDAVQNIEYNPSLEDVTSLYFERVPALEFLELDIPRRGWKRTWWRRQPGAQQAPHRAPRRIIRVSQEEGAGARGCFDWDGCR</sequence>
<dbReference type="Proteomes" id="UP000016930">
    <property type="component" value="Unassembled WGS sequence"/>
</dbReference>